<keyword evidence="2" id="KW-0808">Transferase</keyword>
<keyword evidence="3" id="KW-1185">Reference proteome</keyword>
<dbReference type="RefSeq" id="WP_184039345.1">
    <property type="nucleotide sequence ID" value="NZ_JACHHY010000013.1"/>
</dbReference>
<dbReference type="InterPro" id="IPR039143">
    <property type="entry name" value="GNPNAT1-like"/>
</dbReference>
<dbReference type="InterPro" id="IPR000182">
    <property type="entry name" value="GNAT_dom"/>
</dbReference>
<evidence type="ECO:0000259" key="1">
    <source>
        <dbReference type="PROSITE" id="PS51186"/>
    </source>
</evidence>
<proteinExistence type="predicted"/>
<reference evidence="2 3" key="1">
    <citation type="submission" date="2020-08" db="EMBL/GenBank/DDBJ databases">
        <title>Genomic Encyclopedia of Type Strains, Phase IV (KMG-IV): sequencing the most valuable type-strain genomes for metagenomic binning, comparative biology and taxonomic classification.</title>
        <authorList>
            <person name="Goeker M."/>
        </authorList>
    </citation>
    <scope>NUCLEOTIDE SEQUENCE [LARGE SCALE GENOMIC DNA]</scope>
    <source>
        <strain evidence="2 3">DSM 27165</strain>
    </source>
</reference>
<dbReference type="InterPro" id="IPR016181">
    <property type="entry name" value="Acyl_CoA_acyltransferase"/>
</dbReference>
<dbReference type="PROSITE" id="PS51186">
    <property type="entry name" value="GNAT"/>
    <property type="match status" value="1"/>
</dbReference>
<accession>A0A840MPT0</accession>
<evidence type="ECO:0000313" key="2">
    <source>
        <dbReference type="EMBL" id="MBB5019099.1"/>
    </source>
</evidence>
<sequence length="153" mass="16530">MIRLARQDDLAGILALYRALHPTDTSLNATEARADDWARVLACPMVRVVVAEAETDHCLAATCTLTMVPNITRQGRSYGLIEHVITLPACRRQGHARQVLQYALAQAWAAGCYKVMLLSGTQRADAHALYESVGFTGGQEAAFVARPPSPALA</sequence>
<dbReference type="PANTHER" id="PTHR13355">
    <property type="entry name" value="GLUCOSAMINE 6-PHOSPHATE N-ACETYLTRANSFERASE"/>
    <property type="match status" value="1"/>
</dbReference>
<dbReference type="Pfam" id="PF00583">
    <property type="entry name" value="Acetyltransf_1"/>
    <property type="match status" value="1"/>
</dbReference>
<organism evidence="2 3">
    <name type="scientific">Chitinivorax tropicus</name>
    <dbReference type="NCBI Taxonomy" id="714531"/>
    <lineage>
        <taxon>Bacteria</taxon>
        <taxon>Pseudomonadati</taxon>
        <taxon>Pseudomonadota</taxon>
        <taxon>Betaproteobacteria</taxon>
        <taxon>Chitinivorax</taxon>
    </lineage>
</organism>
<dbReference type="SUPFAM" id="SSF55729">
    <property type="entry name" value="Acyl-CoA N-acyltransferases (Nat)"/>
    <property type="match status" value="1"/>
</dbReference>
<feature type="domain" description="N-acetyltransferase" evidence="1">
    <location>
        <begin position="1"/>
        <end position="153"/>
    </location>
</feature>
<dbReference type="GO" id="GO:0008080">
    <property type="term" value="F:N-acetyltransferase activity"/>
    <property type="evidence" value="ECO:0007669"/>
    <property type="project" value="TreeGrafter"/>
</dbReference>
<dbReference type="EMBL" id="JACHHY010000013">
    <property type="protein sequence ID" value="MBB5019099.1"/>
    <property type="molecule type" value="Genomic_DNA"/>
</dbReference>
<gene>
    <name evidence="2" type="ORF">HNQ59_002397</name>
</gene>
<evidence type="ECO:0000313" key="3">
    <source>
        <dbReference type="Proteomes" id="UP000575898"/>
    </source>
</evidence>
<comment type="caution">
    <text evidence="2">The sequence shown here is derived from an EMBL/GenBank/DDBJ whole genome shotgun (WGS) entry which is preliminary data.</text>
</comment>
<name>A0A840MPT0_9PROT</name>
<dbReference type="PANTHER" id="PTHR13355:SF15">
    <property type="entry name" value="GCN5-RELATED N-ACETYLTRANSFERASE 3, CHLOROPLASTIC"/>
    <property type="match status" value="1"/>
</dbReference>
<dbReference type="AlphaFoldDB" id="A0A840MPT0"/>
<dbReference type="Gene3D" id="3.40.630.30">
    <property type="match status" value="1"/>
</dbReference>
<protein>
    <submittedName>
        <fullName evidence="2">GNAT superfamily N-acetyltransferase</fullName>
    </submittedName>
</protein>
<dbReference type="Proteomes" id="UP000575898">
    <property type="component" value="Unassembled WGS sequence"/>
</dbReference>